<protein>
    <recommendedName>
        <fullName evidence="4">Zinc finger protein</fullName>
    </recommendedName>
</protein>
<feature type="compositionally biased region" description="Basic and acidic residues" evidence="1">
    <location>
        <begin position="10"/>
        <end position="23"/>
    </location>
</feature>
<evidence type="ECO:0000256" key="1">
    <source>
        <dbReference type="SAM" id="MobiDB-lite"/>
    </source>
</evidence>
<keyword evidence="3" id="KW-1185">Reference proteome</keyword>
<evidence type="ECO:0000313" key="2">
    <source>
        <dbReference type="EMBL" id="WUQ87390.1"/>
    </source>
</evidence>
<organism evidence="2 3">
    <name type="scientific">Kitasatospora purpeofusca</name>
    <dbReference type="NCBI Taxonomy" id="67352"/>
    <lineage>
        <taxon>Bacteria</taxon>
        <taxon>Bacillati</taxon>
        <taxon>Actinomycetota</taxon>
        <taxon>Actinomycetes</taxon>
        <taxon>Kitasatosporales</taxon>
        <taxon>Streptomycetaceae</taxon>
        <taxon>Kitasatospora</taxon>
    </lineage>
</organism>
<dbReference type="EMBL" id="CP108110">
    <property type="protein sequence ID" value="WUQ87390.1"/>
    <property type="molecule type" value="Genomic_DNA"/>
</dbReference>
<sequence>MRVTDQRPTGADDAHDTTDREDLAVPYDAAPGVDPGEAELWEIVRVDCPSCRRPIALVGDEERLPQHAVLPRAWHPFSPTLCPGSGTPTDDLVEVECAEEADSAGLGSLSALPGEHDWRTQPFSHALVHRPVRSGSAPVIPEQRGRFSRR</sequence>
<proteinExistence type="predicted"/>
<accession>A0ABZ1UAC0</accession>
<evidence type="ECO:0008006" key="4">
    <source>
        <dbReference type="Google" id="ProtNLM"/>
    </source>
</evidence>
<gene>
    <name evidence="2" type="ORF">OHA16_33150</name>
</gene>
<evidence type="ECO:0000313" key="3">
    <source>
        <dbReference type="Proteomes" id="UP001432222"/>
    </source>
</evidence>
<dbReference type="RefSeq" id="WP_328957950.1">
    <property type="nucleotide sequence ID" value="NZ_CP108110.1"/>
</dbReference>
<name>A0ABZ1UAC0_9ACTN</name>
<reference evidence="2" key="1">
    <citation type="submission" date="2022-10" db="EMBL/GenBank/DDBJ databases">
        <title>The complete genomes of actinobacterial strains from the NBC collection.</title>
        <authorList>
            <person name="Joergensen T.S."/>
            <person name="Alvarez Arevalo M."/>
            <person name="Sterndorff E.B."/>
            <person name="Faurdal D."/>
            <person name="Vuksanovic O."/>
            <person name="Mourched A.-S."/>
            <person name="Charusanti P."/>
            <person name="Shaw S."/>
            <person name="Blin K."/>
            <person name="Weber T."/>
        </authorList>
    </citation>
    <scope>NUCLEOTIDE SEQUENCE</scope>
    <source>
        <strain evidence="2">NBC_00222</strain>
    </source>
</reference>
<dbReference type="Proteomes" id="UP001432222">
    <property type="component" value="Chromosome"/>
</dbReference>
<feature type="region of interest" description="Disordered" evidence="1">
    <location>
        <begin position="1"/>
        <end position="34"/>
    </location>
</feature>